<dbReference type="Pfam" id="PF02310">
    <property type="entry name" value="B12-binding"/>
    <property type="match status" value="1"/>
</dbReference>
<evidence type="ECO:0000256" key="5">
    <source>
        <dbReference type="ARBA" id="ARBA00010398"/>
    </source>
</evidence>
<comment type="cofactor">
    <cofactor evidence="2 20 23">
        <name>Zn(2+)</name>
        <dbReference type="ChEBI" id="CHEBI:29105"/>
    </cofactor>
</comment>
<keyword evidence="15 20" id="KW-0862">Zinc</keyword>
<dbReference type="InterPro" id="IPR036724">
    <property type="entry name" value="Cobalamin-bd_sf"/>
</dbReference>
<dbReference type="Gene3D" id="1.10.1240.10">
    <property type="entry name" value="Methionine synthase domain"/>
    <property type="match status" value="1"/>
</dbReference>
<evidence type="ECO:0000256" key="16">
    <source>
        <dbReference type="ARBA" id="ARBA00023167"/>
    </source>
</evidence>
<dbReference type="GO" id="GO:0032259">
    <property type="term" value="P:methylation"/>
    <property type="evidence" value="ECO:0007669"/>
    <property type="project" value="UniProtKB-KW"/>
</dbReference>
<dbReference type="Pfam" id="PF02965">
    <property type="entry name" value="Met_synt_B12"/>
    <property type="match status" value="1"/>
</dbReference>
<dbReference type="NCBIfam" id="TIGR02082">
    <property type="entry name" value="metH"/>
    <property type="match status" value="1"/>
</dbReference>
<dbReference type="STRING" id="273121.WS1234"/>
<dbReference type="FunFam" id="3.20.20.20:FF:000007">
    <property type="entry name" value="Methionine synthase"/>
    <property type="match status" value="1"/>
</dbReference>
<reference evidence="29 30" key="1">
    <citation type="journal article" date="2003" name="Proc. Natl. Acad. Sci. U.S.A.">
        <title>Complete genome sequence and analysis of Wolinella succinogenes.</title>
        <authorList>
            <person name="Baar C."/>
            <person name="Eppinger M."/>
            <person name="Raddatz G."/>
            <person name="Simon JM."/>
            <person name="Lanz C."/>
            <person name="Klimmek O."/>
            <person name="Nandakumar R."/>
            <person name="Gross R."/>
            <person name="Rosinus A."/>
            <person name="Keller H."/>
            <person name="Jagtap P."/>
            <person name="Linke B."/>
            <person name="Meyer F."/>
            <person name="Lederer H."/>
            <person name="Schuster S.C."/>
        </authorList>
    </citation>
    <scope>NUCLEOTIDE SEQUENCE [LARGE SCALE GENOMIC DNA]</scope>
    <source>
        <strain evidence="30">ATCC 29543 / DSM 1740 / CCUG 13145 / JCM 31913 / LMG 7466 / NCTC 11488 / FDC 602W</strain>
    </source>
</reference>
<dbReference type="SUPFAM" id="SSF51717">
    <property type="entry name" value="Dihydropteroate synthetase-like"/>
    <property type="match status" value="1"/>
</dbReference>
<dbReference type="InterPro" id="IPR004223">
    <property type="entry name" value="VitB12-dep_Met_synth_activ_dom"/>
</dbReference>
<dbReference type="InterPro" id="IPR050554">
    <property type="entry name" value="Met_Synthase/Corrinoid"/>
</dbReference>
<proteinExistence type="inferred from homology"/>
<evidence type="ECO:0000256" key="4">
    <source>
        <dbReference type="ARBA" id="ARBA00005178"/>
    </source>
</evidence>
<evidence type="ECO:0000259" key="28">
    <source>
        <dbReference type="PROSITE" id="PS51337"/>
    </source>
</evidence>
<keyword evidence="12 20" id="KW-0949">S-adenosyl-L-methionine</keyword>
<dbReference type="HOGENOM" id="CLU_004914_4_0_7"/>
<evidence type="ECO:0000256" key="21">
    <source>
        <dbReference type="PIRSR" id="PIRSR000381-1"/>
    </source>
</evidence>
<keyword evidence="11 20" id="KW-0808">Transferase</keyword>
<evidence type="ECO:0000313" key="29">
    <source>
        <dbReference type="EMBL" id="CAE10314.1"/>
    </source>
</evidence>
<dbReference type="InterPro" id="IPR036589">
    <property type="entry name" value="HCY_dom_sf"/>
</dbReference>
<comment type="domain">
    <text evidence="20">Modular enzyme with four functionally distinct domains. The isolated Hcy-binding domain catalyzes methyl transfer from free methylcobalamin to homocysteine. The Hcy-binding domain in association with the pterin-binding domain catalyzes the methylation of cob(I)alamin by methyltetrahydrofolate and the methylation of homocysteine. The B12-binding domain binds the cofactor. The AdoMet activation domain binds S-adenosyl-L-methionine. Under aerobic conditions cob(I)alamin can be converted to inactive cob(II)alamin. Reductive methylation by S-adenosyl-L-methionine and flavodoxin regenerates methylcobalamin.</text>
</comment>
<evidence type="ECO:0000259" key="26">
    <source>
        <dbReference type="PROSITE" id="PS50974"/>
    </source>
</evidence>
<keyword evidence="10 20" id="KW-0846">Cobalamin</keyword>
<protein>
    <recommendedName>
        <fullName evidence="7 19">Methionine synthase</fullName>
        <ecNumber evidence="6 19">2.1.1.13</ecNumber>
    </recommendedName>
    <alternativeName>
        <fullName evidence="20">5-methyltetrahydrofolate--homocysteine methyltransferase</fullName>
    </alternativeName>
</protein>
<dbReference type="PIRSF" id="PIRSF000381">
    <property type="entry name" value="MetH"/>
    <property type="match status" value="1"/>
</dbReference>
<feature type="domain" description="Pterin-binding" evidence="25">
    <location>
        <begin position="330"/>
        <end position="589"/>
    </location>
</feature>
<dbReference type="Gene3D" id="3.20.20.330">
    <property type="entry name" value="Homocysteine-binding-like domain"/>
    <property type="match status" value="1"/>
</dbReference>
<comment type="similarity">
    <text evidence="5">Belongs to the vitamin-B12 dependent methionine synthase family.</text>
</comment>
<dbReference type="InterPro" id="IPR000489">
    <property type="entry name" value="Pterin-binding_dom"/>
</dbReference>
<dbReference type="GO" id="GO:0005829">
    <property type="term" value="C:cytosol"/>
    <property type="evidence" value="ECO:0007669"/>
    <property type="project" value="TreeGrafter"/>
</dbReference>
<dbReference type="GO" id="GO:0046653">
    <property type="term" value="P:tetrahydrofolate metabolic process"/>
    <property type="evidence" value="ECO:0007669"/>
    <property type="project" value="TreeGrafter"/>
</dbReference>
<dbReference type="FunFam" id="3.20.20.330:FF:000001">
    <property type="entry name" value="Methionine synthase"/>
    <property type="match status" value="1"/>
</dbReference>
<dbReference type="PANTHER" id="PTHR45833">
    <property type="entry name" value="METHIONINE SYNTHASE"/>
    <property type="match status" value="1"/>
</dbReference>
<dbReference type="PROSITE" id="PS51332">
    <property type="entry name" value="B12_BINDING"/>
    <property type="match status" value="1"/>
</dbReference>
<feature type="binding site" evidence="22">
    <location>
        <begin position="1117"/>
        <end position="1118"/>
    </location>
    <ligand>
        <name>S-adenosyl-L-methionine</name>
        <dbReference type="ChEBI" id="CHEBI:59789"/>
    </ligand>
</feature>
<dbReference type="PROSITE" id="PS50970">
    <property type="entry name" value="HCY"/>
    <property type="match status" value="1"/>
</dbReference>
<accession>Q7M929</accession>
<keyword evidence="14" id="KW-0677">Repeat</keyword>
<keyword evidence="16 20" id="KW-0486">Methionine biosynthesis</keyword>
<dbReference type="PROSITE" id="PS50972">
    <property type="entry name" value="PTERIN_BINDING"/>
    <property type="match status" value="1"/>
</dbReference>
<dbReference type="eggNOG" id="COG1410">
    <property type="taxonomic scope" value="Bacteria"/>
</dbReference>
<evidence type="ECO:0000256" key="22">
    <source>
        <dbReference type="PIRSR" id="PIRSR000381-2"/>
    </source>
</evidence>
<dbReference type="InterPro" id="IPR036594">
    <property type="entry name" value="Meth_synthase_dom"/>
</dbReference>
<evidence type="ECO:0000256" key="2">
    <source>
        <dbReference type="ARBA" id="ARBA00001947"/>
    </source>
</evidence>
<evidence type="ECO:0000256" key="9">
    <source>
        <dbReference type="ARBA" id="ARBA00022605"/>
    </source>
</evidence>
<keyword evidence="9 20" id="KW-0028">Amino-acid biosynthesis</keyword>
<evidence type="ECO:0000256" key="20">
    <source>
        <dbReference type="PIRNR" id="PIRNR000381"/>
    </source>
</evidence>
<keyword evidence="8 20" id="KW-0489">Methyltransferase</keyword>
<dbReference type="RefSeq" id="WP_011139101.1">
    <property type="nucleotide sequence ID" value="NC_005090.1"/>
</dbReference>
<feature type="binding site" description="axial binding residue" evidence="21">
    <location>
        <position position="721"/>
    </location>
    <ligand>
        <name>methylcob(III)alamin</name>
        <dbReference type="ChEBI" id="CHEBI:28115"/>
    </ligand>
    <ligandPart>
        <name>Co</name>
        <dbReference type="ChEBI" id="CHEBI:27638"/>
    </ligandPart>
</feature>
<evidence type="ECO:0000256" key="7">
    <source>
        <dbReference type="ARBA" id="ARBA00013998"/>
    </source>
</evidence>
<evidence type="ECO:0000256" key="12">
    <source>
        <dbReference type="ARBA" id="ARBA00022691"/>
    </source>
</evidence>
<feature type="binding site" evidence="22">
    <location>
        <position position="1063"/>
    </location>
    <ligand>
        <name>S-adenosyl-L-methionine</name>
        <dbReference type="ChEBI" id="CHEBI:59789"/>
    </ligand>
</feature>
<keyword evidence="13 20" id="KW-0479">Metal-binding</keyword>
<keyword evidence="30" id="KW-1185">Reference proteome</keyword>
<feature type="binding site" evidence="22">
    <location>
        <position position="901"/>
    </location>
    <ligand>
        <name>S-adenosyl-L-methionine</name>
        <dbReference type="ChEBI" id="CHEBI:59789"/>
    </ligand>
</feature>
<evidence type="ECO:0000256" key="14">
    <source>
        <dbReference type="ARBA" id="ARBA00022737"/>
    </source>
</evidence>
<dbReference type="InterPro" id="IPR006158">
    <property type="entry name" value="Cobalamin-bd"/>
</dbReference>
<sequence>MKMEQFFEIHRQRVMILDGAMGTEIQKFDLKEEDWEEKAGCSEILNVTRGDVILSIHRSYLEAGADILKSNTFGALPWVLEEYGIGGRAYEMAFAGAQIAKEACDSFAPSPRFVAGSLGPGTKLPSLGHIDYDTMFEGYKEAARGLKEGGADLFLLETCQDPLQIKAAVHACKEVDSSMPIMVSATIETTGTMLIGTDIKTLAVILEPLEIFSLGINCGLGPDMAEKHLKALAQYAPFPLSIHANAGLPQNVGGCTFYPMEPKEFAEIEEEFLGIEGVAFLGGCCGTTPEHIRQLKERVGISRPTPPAKRTPVALASLFESVELKQSPAPLLIGERSNATGSKAFRELLVAEDYEGALGVGLAQVKSGAHVLDVSVGFAGRDERRDMREVVSRYATNLPLPLMPDSTQSEVLEVALKCIGGRPIINSANLEDGIEKFDRVCALAKRFGAVLICLTIDEEGMAKTKERKVACAKRMMERAVSVHGLRERDIIFDTLTFTIGSGDEEYFTAGIETLDAIQELSQLYPEAGTTLGLSNISFGLSKEARIYLNSIFLYHAVQRGLTSAIVNVSHLLPYAKVSDEDRASCEALIFNQTQGAAPLYAFIDHFSDKKAELASDSTLEGMDTQEKIAHLLIQGDKEGMKALLPSAKEEIAAERIINEILIEAMKVVGERFGKGEMQLPFVLQSAEVMKMSVDYLNAYLPKTEKKNQTTMILGTVKGDVHDVGKNLVDIILTNNGYKIVNIGIKADIEQFIQAYHEHKADAIGMSGLLVKSTLVMKENLEELARRGIHCPVILGGAALNRAFVDDYCRGIYPGIIFYCKDAFDGMAAMEKIEKQDFSDLRLPSDKSVPEVEEQIAPSVEDSLPPVKITPPLFEQKIYKPPFWGRQVISDLDPETIFSIIDRNLLYKHRWGYGKRGLKKEEYAKLCEELLHPTYERLKSQILDQGLFEPVVLYGYFELTREGECLMAKNPKGGEVSFDFPRQKKGEFLSIPDFFPLQGGVLPLSLVSSGHRFSPFEQKLYERGEYHEYFLIHALGAELAEALADFVHQRVREELGIGERQGCRYSFGYPACPDLTQNQGIFTLLEPQEFHITLSETFQMHPEQSTCAIITPHPEASYFAI</sequence>
<comment type="catalytic activity">
    <reaction evidence="1 20">
        <text>(6S)-5-methyl-5,6,7,8-tetrahydrofolate + L-homocysteine = (6S)-5,6,7,8-tetrahydrofolate + L-methionine</text>
        <dbReference type="Rhea" id="RHEA:11172"/>
        <dbReference type="ChEBI" id="CHEBI:18608"/>
        <dbReference type="ChEBI" id="CHEBI:57453"/>
        <dbReference type="ChEBI" id="CHEBI:57844"/>
        <dbReference type="ChEBI" id="CHEBI:58199"/>
        <dbReference type="EC" id="2.1.1.13"/>
    </reaction>
</comment>
<evidence type="ECO:0000259" key="25">
    <source>
        <dbReference type="PROSITE" id="PS50972"/>
    </source>
</evidence>
<feature type="domain" description="Hcy-binding" evidence="24">
    <location>
        <begin position="3"/>
        <end position="299"/>
    </location>
</feature>
<dbReference type="PROSITE" id="PS50974">
    <property type="entry name" value="ADOMET_ACTIVATION"/>
    <property type="match status" value="1"/>
</dbReference>
<feature type="binding site" evidence="22">
    <location>
        <begin position="718"/>
        <end position="722"/>
    </location>
    <ligand>
        <name>methylcob(III)alamin</name>
        <dbReference type="ChEBI" id="CHEBI:28115"/>
    </ligand>
</feature>
<feature type="domain" description="AdoMet activation" evidence="26">
    <location>
        <begin position="854"/>
        <end position="1120"/>
    </location>
</feature>
<dbReference type="Gene3D" id="3.20.20.20">
    <property type="entry name" value="Dihydropteroate synthase-like"/>
    <property type="match status" value="1"/>
</dbReference>
<evidence type="ECO:0000313" key="30">
    <source>
        <dbReference type="Proteomes" id="UP000000422"/>
    </source>
</evidence>
<dbReference type="InterPro" id="IPR003726">
    <property type="entry name" value="HCY_dom"/>
</dbReference>
<comment type="function">
    <text evidence="18 20">Catalyzes the transfer of a methyl group from methyl-cobalamin to homocysteine, yielding enzyme-bound cob(I)alamin and methionine. Subsequently, remethylates the cofactor using methyltetrahydrofolate.</text>
</comment>
<dbReference type="Pfam" id="PF02574">
    <property type="entry name" value="S-methyl_trans"/>
    <property type="match status" value="1"/>
</dbReference>
<evidence type="ECO:0000256" key="17">
    <source>
        <dbReference type="ARBA" id="ARBA00023285"/>
    </source>
</evidence>
<dbReference type="GO" id="GO:0008270">
    <property type="term" value="F:zinc ion binding"/>
    <property type="evidence" value="ECO:0007669"/>
    <property type="project" value="UniProtKB-UniRule"/>
</dbReference>
<evidence type="ECO:0000259" key="27">
    <source>
        <dbReference type="PROSITE" id="PS51332"/>
    </source>
</evidence>
<evidence type="ECO:0000256" key="10">
    <source>
        <dbReference type="ARBA" id="ARBA00022628"/>
    </source>
</evidence>
<feature type="binding site" evidence="22">
    <location>
        <position position="822"/>
    </location>
    <ligand>
        <name>methylcob(III)alamin</name>
        <dbReference type="ChEBI" id="CHEBI:28115"/>
    </ligand>
</feature>
<dbReference type="Gene3D" id="3.40.50.280">
    <property type="entry name" value="Cobalamin-binding domain"/>
    <property type="match status" value="1"/>
</dbReference>
<comment type="pathway">
    <text evidence="4 20">Amino-acid biosynthesis; L-methionine biosynthesis via de novo pathway; L-methionine from L-homocysteine (MetH route): step 1/1.</text>
</comment>
<keyword evidence="17 20" id="KW-0170">Cobalt</keyword>
<name>Q7M929_WOLSU</name>
<dbReference type="SMART" id="SM01018">
    <property type="entry name" value="B12-binding_2"/>
    <property type="match status" value="1"/>
</dbReference>
<comment type="cofactor">
    <cofactor evidence="3 20 21">
        <name>methylcob(III)alamin</name>
        <dbReference type="ChEBI" id="CHEBI:28115"/>
    </cofactor>
</comment>
<evidence type="ECO:0000256" key="11">
    <source>
        <dbReference type="ARBA" id="ARBA00022679"/>
    </source>
</evidence>
<dbReference type="SUPFAM" id="SSF52242">
    <property type="entry name" value="Cobalamin (vitamin B12)-binding domain"/>
    <property type="match status" value="1"/>
</dbReference>
<evidence type="ECO:0000256" key="19">
    <source>
        <dbReference type="NCBIfam" id="TIGR02082"/>
    </source>
</evidence>
<evidence type="ECO:0000256" key="3">
    <source>
        <dbReference type="ARBA" id="ARBA00001956"/>
    </source>
</evidence>
<dbReference type="Pfam" id="PF02607">
    <property type="entry name" value="B12-binding_2"/>
    <property type="match status" value="1"/>
</dbReference>
<dbReference type="PROSITE" id="PS51337">
    <property type="entry name" value="B12_BINDING_NTER"/>
    <property type="match status" value="1"/>
</dbReference>
<feature type="domain" description="B12-binding" evidence="27">
    <location>
        <begin position="708"/>
        <end position="843"/>
    </location>
</feature>
<feature type="binding site" evidence="21 23">
    <location>
        <position position="285"/>
    </location>
    <ligand>
        <name>Zn(2+)</name>
        <dbReference type="ChEBI" id="CHEBI:29105"/>
    </ligand>
</feature>
<feature type="domain" description="B12-binding N-terminal" evidence="28">
    <location>
        <begin position="615"/>
        <end position="708"/>
    </location>
</feature>
<dbReference type="EMBL" id="BX571660">
    <property type="protein sequence ID" value="CAE10314.1"/>
    <property type="molecule type" value="Genomic_DNA"/>
</dbReference>
<evidence type="ECO:0000256" key="6">
    <source>
        <dbReference type="ARBA" id="ARBA00012032"/>
    </source>
</evidence>
<evidence type="ECO:0000259" key="24">
    <source>
        <dbReference type="PROSITE" id="PS50970"/>
    </source>
</evidence>
<dbReference type="GO" id="GO:0031419">
    <property type="term" value="F:cobalamin binding"/>
    <property type="evidence" value="ECO:0007669"/>
    <property type="project" value="UniProtKB-UniRule"/>
</dbReference>
<dbReference type="AlphaFoldDB" id="Q7M929"/>
<dbReference type="Pfam" id="PF00809">
    <property type="entry name" value="Pterin_bind"/>
    <property type="match status" value="1"/>
</dbReference>
<gene>
    <name evidence="29" type="ordered locus">WS1234</name>
</gene>
<dbReference type="KEGG" id="wsu:WS1234"/>
<organism evidence="30">
    <name type="scientific">Wolinella succinogenes (strain ATCC 29543 / DSM 1740 / CCUG 13145 / JCM 31913 / LMG 7466 / NCTC 11488 / FDC 602W)</name>
    <name type="common">Vibrio succinogenes</name>
    <dbReference type="NCBI Taxonomy" id="273121"/>
    <lineage>
        <taxon>Bacteria</taxon>
        <taxon>Pseudomonadati</taxon>
        <taxon>Campylobacterota</taxon>
        <taxon>Epsilonproteobacteria</taxon>
        <taxon>Campylobacterales</taxon>
        <taxon>Helicobacteraceae</taxon>
        <taxon>Wolinella</taxon>
    </lineage>
</organism>
<evidence type="ECO:0000256" key="23">
    <source>
        <dbReference type="PROSITE-ProRule" id="PRU00333"/>
    </source>
</evidence>
<dbReference type="InterPro" id="IPR037010">
    <property type="entry name" value="VitB12-dep_Met_synth_activ_sf"/>
</dbReference>
<dbReference type="InterPro" id="IPR011005">
    <property type="entry name" value="Dihydropteroate_synth-like_sf"/>
</dbReference>
<feature type="binding site" evidence="22">
    <location>
        <position position="766"/>
    </location>
    <ligand>
        <name>methylcob(III)alamin</name>
        <dbReference type="ChEBI" id="CHEBI:28115"/>
    </ligand>
</feature>
<dbReference type="EC" id="2.1.1.13" evidence="6 19"/>
<dbReference type="SUPFAM" id="SSF82282">
    <property type="entry name" value="Homocysteine S-methyltransferase"/>
    <property type="match status" value="1"/>
</dbReference>
<dbReference type="InterPro" id="IPR003759">
    <property type="entry name" value="Cbl-bd_cap"/>
</dbReference>
<dbReference type="Proteomes" id="UP000000422">
    <property type="component" value="Chromosome"/>
</dbReference>
<evidence type="ECO:0000256" key="13">
    <source>
        <dbReference type="ARBA" id="ARBA00022723"/>
    </source>
</evidence>
<feature type="binding site" evidence="21 23">
    <location>
        <position position="218"/>
    </location>
    <ligand>
        <name>Zn(2+)</name>
        <dbReference type="ChEBI" id="CHEBI:29105"/>
    </ligand>
</feature>
<dbReference type="UniPathway" id="UPA00051">
    <property type="reaction ID" value="UER00081"/>
</dbReference>
<dbReference type="GO" id="GO:0050667">
    <property type="term" value="P:homocysteine metabolic process"/>
    <property type="evidence" value="ECO:0007669"/>
    <property type="project" value="TreeGrafter"/>
</dbReference>
<dbReference type="SUPFAM" id="SSF56507">
    <property type="entry name" value="Methionine synthase activation domain-like"/>
    <property type="match status" value="1"/>
</dbReference>
<evidence type="ECO:0000256" key="8">
    <source>
        <dbReference type="ARBA" id="ARBA00022603"/>
    </source>
</evidence>
<feature type="binding site" evidence="21 23">
    <location>
        <position position="284"/>
    </location>
    <ligand>
        <name>Zn(2+)</name>
        <dbReference type="ChEBI" id="CHEBI:29105"/>
    </ligand>
</feature>
<evidence type="ECO:0000256" key="18">
    <source>
        <dbReference type="ARBA" id="ARBA00025552"/>
    </source>
</evidence>
<dbReference type="InterPro" id="IPR011822">
    <property type="entry name" value="MetH"/>
</dbReference>
<evidence type="ECO:0000256" key="15">
    <source>
        <dbReference type="ARBA" id="ARBA00022833"/>
    </source>
</evidence>
<dbReference type="eggNOG" id="COG0646">
    <property type="taxonomic scope" value="Bacteria"/>
</dbReference>
<dbReference type="Gene3D" id="3.10.196.10">
    <property type="entry name" value="Vitamin B12-dependent methionine synthase, activation domain"/>
    <property type="match status" value="1"/>
</dbReference>
<dbReference type="SUPFAM" id="SSF47644">
    <property type="entry name" value="Methionine synthase domain"/>
    <property type="match status" value="1"/>
</dbReference>
<dbReference type="PANTHER" id="PTHR45833:SF1">
    <property type="entry name" value="METHIONINE SYNTHASE"/>
    <property type="match status" value="1"/>
</dbReference>
<evidence type="ECO:0000256" key="1">
    <source>
        <dbReference type="ARBA" id="ARBA00001700"/>
    </source>
</evidence>
<dbReference type="GO" id="GO:0008705">
    <property type="term" value="F:methionine synthase activity"/>
    <property type="evidence" value="ECO:0007669"/>
    <property type="project" value="UniProtKB-UniRule"/>
</dbReference>